<accession>A0ABS5EQD9</accession>
<keyword evidence="4" id="KW-0067">ATP-binding</keyword>
<comment type="caution">
    <text evidence="6">The sequence shown here is derived from an EMBL/GenBank/DDBJ whole genome shotgun (WGS) entry which is preliminary data.</text>
</comment>
<dbReference type="Gene3D" id="3.30.470.20">
    <property type="entry name" value="ATP-grasp fold, B domain"/>
    <property type="match status" value="1"/>
</dbReference>
<dbReference type="GO" id="GO:0016874">
    <property type="term" value="F:ligase activity"/>
    <property type="evidence" value="ECO:0007669"/>
    <property type="project" value="UniProtKB-KW"/>
</dbReference>
<reference evidence="7" key="1">
    <citation type="journal article" date="2021" name="Syst. Appl. Microbiol.">
        <title>Roseomonas hellenica sp. nov., isolated from roots of wild-growing Alkanna tinctoria.</title>
        <authorList>
            <person name="Rat A."/>
            <person name="Naranjo H.D."/>
            <person name="Lebbe L."/>
            <person name="Cnockaert M."/>
            <person name="Krigas N."/>
            <person name="Grigoriadou K."/>
            <person name="Maloupa E."/>
            <person name="Willems A."/>
        </authorList>
    </citation>
    <scope>NUCLEOTIDE SEQUENCE [LARGE SCALE GENOMIC DNA]</scope>
    <source>
        <strain evidence="7">LMG 31159</strain>
    </source>
</reference>
<dbReference type="Pfam" id="PF13549">
    <property type="entry name" value="ATP-grasp_5"/>
    <property type="match status" value="1"/>
</dbReference>
<dbReference type="SUPFAM" id="SSF52210">
    <property type="entry name" value="Succinyl-CoA synthetase domains"/>
    <property type="match status" value="2"/>
</dbReference>
<keyword evidence="1" id="KW-0816">Tricarboxylic acid cycle</keyword>
<evidence type="ECO:0000256" key="1">
    <source>
        <dbReference type="ARBA" id="ARBA00022532"/>
    </source>
</evidence>
<dbReference type="EMBL" id="JAAEDI010000042">
    <property type="protein sequence ID" value="MBR0653180.1"/>
    <property type="molecule type" value="Genomic_DNA"/>
</dbReference>
<dbReference type="InterPro" id="IPR032875">
    <property type="entry name" value="Succ_CoA_lig_flav_dom"/>
</dbReference>
<dbReference type="PANTHER" id="PTHR43334">
    <property type="entry name" value="ACETATE--COA LIGASE [ADP-FORMING]"/>
    <property type="match status" value="1"/>
</dbReference>
<feature type="domain" description="CoA-binding" evidence="5">
    <location>
        <begin position="27"/>
        <end position="122"/>
    </location>
</feature>
<dbReference type="Pfam" id="PF13607">
    <property type="entry name" value="Succ_CoA_lig"/>
    <property type="match status" value="1"/>
</dbReference>
<dbReference type="Proteomes" id="UP000698752">
    <property type="component" value="Unassembled WGS sequence"/>
</dbReference>
<evidence type="ECO:0000256" key="4">
    <source>
        <dbReference type="ARBA" id="ARBA00022840"/>
    </source>
</evidence>
<keyword evidence="7" id="KW-1185">Reference proteome</keyword>
<dbReference type="InterPro" id="IPR003781">
    <property type="entry name" value="CoA-bd"/>
</dbReference>
<dbReference type="InterPro" id="IPR013815">
    <property type="entry name" value="ATP_grasp_subdomain_1"/>
</dbReference>
<organism evidence="6 7">
    <name type="scientific">Neoroseomonas terrae</name>
    <dbReference type="NCBI Taxonomy" id="424799"/>
    <lineage>
        <taxon>Bacteria</taxon>
        <taxon>Pseudomonadati</taxon>
        <taxon>Pseudomonadota</taxon>
        <taxon>Alphaproteobacteria</taxon>
        <taxon>Acetobacterales</taxon>
        <taxon>Acetobacteraceae</taxon>
        <taxon>Neoroseomonas</taxon>
    </lineage>
</organism>
<name>A0ABS5EQD9_9PROT</name>
<proteinExistence type="predicted"/>
<dbReference type="Gene3D" id="3.40.50.720">
    <property type="entry name" value="NAD(P)-binding Rossmann-like Domain"/>
    <property type="match status" value="1"/>
</dbReference>
<dbReference type="InterPro" id="IPR036291">
    <property type="entry name" value="NAD(P)-bd_dom_sf"/>
</dbReference>
<dbReference type="SUPFAM" id="SSF51735">
    <property type="entry name" value="NAD(P)-binding Rossmann-fold domains"/>
    <property type="match status" value="1"/>
</dbReference>
<dbReference type="Gene3D" id="3.40.50.261">
    <property type="entry name" value="Succinyl-CoA synthetase domains"/>
    <property type="match status" value="2"/>
</dbReference>
<evidence type="ECO:0000256" key="2">
    <source>
        <dbReference type="ARBA" id="ARBA00022598"/>
    </source>
</evidence>
<keyword evidence="2 6" id="KW-0436">Ligase</keyword>
<dbReference type="SUPFAM" id="SSF56059">
    <property type="entry name" value="Glutathione synthetase ATP-binding domain-like"/>
    <property type="match status" value="1"/>
</dbReference>
<dbReference type="InterPro" id="IPR051538">
    <property type="entry name" value="Acyl-CoA_Synth/Transferase"/>
</dbReference>
<evidence type="ECO:0000256" key="3">
    <source>
        <dbReference type="ARBA" id="ARBA00022741"/>
    </source>
</evidence>
<evidence type="ECO:0000313" key="6">
    <source>
        <dbReference type="EMBL" id="MBR0653180.1"/>
    </source>
</evidence>
<keyword evidence="3" id="KW-0547">Nucleotide-binding</keyword>
<evidence type="ECO:0000313" key="7">
    <source>
        <dbReference type="Proteomes" id="UP000698752"/>
    </source>
</evidence>
<gene>
    <name evidence="6" type="ORF">GXW78_26225</name>
</gene>
<protein>
    <submittedName>
        <fullName evidence="6">Acetate--CoA ligase family protein</fullName>
    </submittedName>
</protein>
<sequence>MTRGNVDDVPTGAVDENMAPSTWQQALFTPRGIALIGVTNDASRLSGGPLFYLRKHGYAGPVYPVNSRRESVQGERAYASLADIPGPVDHAYILLNTDDALDAVRNCIGARVRVATLLAGGFADAGPEGLEKQRQVAEAARAGGLRIVGPNSLGLVNFHNAMPLTATPALIRADMIPGRLMVISQSGSMMGTLISRGHARGIGFSKAISIGNESDLTVGEIGAAFADDPETEAFLLFIETIRDRAAMTRFAELAHRQGKPILAFKLGRSEAGRQMAVSHTGAIVGSDRAADAFLKHLGIVRVDHIETLFELPALIGRRGPPKRRGGAVGVVTTTGGGAALVVDRLGTLGVTVTPPSAAVLSALHTKDVVVQPGQVLDLTMAGTRYEAMRAAVETMQAAPENELVLTVTGNSAEFRGDLTVRPIIDATGDKPRAVFLAPNAEQSLKLLAEAGVPGFRTPESCADAIAAYLGWTGPGVRGEPLAPKLAATLRDGLGSADGTRNERQSLVAFATLGIATAESAVMEPDAEPPSIGYPVVAKILSPDVPHKTEAGGVALRIGSPEELRDAASRILARVRDYKADARIEGILVQRMETRGLIEVLLGYRRDPHVGPIVTLAMGGVLAEIHADAAVRMAPVTVAAATEMIQEVASLALIRGYRGLPRGDVAALAEAVAALSRLADLEEVAEAEINPLIVRHDGEGVVAVDGLIVLGGGDPA</sequence>
<dbReference type="Gene3D" id="3.30.1490.20">
    <property type="entry name" value="ATP-grasp fold, A domain"/>
    <property type="match status" value="1"/>
</dbReference>
<evidence type="ECO:0000259" key="5">
    <source>
        <dbReference type="SMART" id="SM00881"/>
    </source>
</evidence>
<dbReference type="Pfam" id="PF13380">
    <property type="entry name" value="CoA_binding_2"/>
    <property type="match status" value="1"/>
</dbReference>
<dbReference type="InterPro" id="IPR016102">
    <property type="entry name" value="Succinyl-CoA_synth-like"/>
</dbReference>
<dbReference type="SMART" id="SM00881">
    <property type="entry name" value="CoA_binding"/>
    <property type="match status" value="1"/>
</dbReference>
<dbReference type="RefSeq" id="WP_211871885.1">
    <property type="nucleotide sequence ID" value="NZ_JAAEDI010000042.1"/>
</dbReference>
<dbReference type="PANTHER" id="PTHR43334:SF1">
    <property type="entry name" value="3-HYDROXYPROPIONATE--COA LIGASE [ADP-FORMING]"/>
    <property type="match status" value="1"/>
</dbReference>